<dbReference type="OrthoDB" id="9617196at2759"/>
<proteinExistence type="predicted"/>
<organism evidence="1 2">
    <name type="scientific">Scleropages formosus</name>
    <name type="common">Asian bonytongue</name>
    <name type="synonym">Osteoglossum formosum</name>
    <dbReference type="NCBI Taxonomy" id="113540"/>
    <lineage>
        <taxon>Eukaryota</taxon>
        <taxon>Metazoa</taxon>
        <taxon>Chordata</taxon>
        <taxon>Craniata</taxon>
        <taxon>Vertebrata</taxon>
        <taxon>Euteleostomi</taxon>
        <taxon>Actinopterygii</taxon>
        <taxon>Neopterygii</taxon>
        <taxon>Teleostei</taxon>
        <taxon>Osteoglossocephala</taxon>
        <taxon>Osteoglossomorpha</taxon>
        <taxon>Osteoglossiformes</taxon>
        <taxon>Osteoglossidae</taxon>
        <taxon>Scleropages</taxon>
    </lineage>
</organism>
<accession>A0A8C9TQ70</accession>
<dbReference type="GeneTree" id="ENSGT00990000211944"/>
<reference evidence="1" key="2">
    <citation type="submission" date="2025-08" db="UniProtKB">
        <authorList>
            <consortium name="Ensembl"/>
        </authorList>
    </citation>
    <scope>IDENTIFICATION</scope>
</reference>
<keyword evidence="2" id="KW-1185">Reference proteome</keyword>
<dbReference type="Ensembl" id="ENSSFOT00015080429.1">
    <property type="protein sequence ID" value="ENSSFOP00015055035.1"/>
    <property type="gene ID" value="ENSSFOG00015030498.1"/>
</dbReference>
<reference evidence="1 2" key="1">
    <citation type="submission" date="2019-04" db="EMBL/GenBank/DDBJ databases">
        <authorList>
            <consortium name="Wellcome Sanger Institute Data Sharing"/>
        </authorList>
    </citation>
    <scope>NUCLEOTIDE SEQUENCE [LARGE SCALE GENOMIC DNA]</scope>
</reference>
<reference evidence="1" key="3">
    <citation type="submission" date="2025-09" db="UniProtKB">
        <authorList>
            <consortium name="Ensembl"/>
        </authorList>
    </citation>
    <scope>IDENTIFICATION</scope>
</reference>
<evidence type="ECO:0000313" key="1">
    <source>
        <dbReference type="Ensembl" id="ENSSFOP00015055035.1"/>
    </source>
</evidence>
<protein>
    <submittedName>
        <fullName evidence="1">Uncharacterized protein</fullName>
    </submittedName>
</protein>
<dbReference type="AlphaFoldDB" id="A0A8C9TQ70"/>
<sequence>WHRFLHGALAWCIMGYVVFWPPWPPVLLSLGVKSNTVGTALAFSCRCWSSQRSRKQSGAKCLLHRKEYLLGTQFSRLTARSHLARRLGLWIGNLGGARNGPQCSQLHQSNEKLLQRLCRYSGNE</sequence>
<name>A0A8C9TQ70_SCLFO</name>
<dbReference type="Proteomes" id="UP000694397">
    <property type="component" value="Chromosome 25"/>
</dbReference>
<evidence type="ECO:0000313" key="2">
    <source>
        <dbReference type="Proteomes" id="UP000694397"/>
    </source>
</evidence>